<dbReference type="PROSITE" id="PS50069">
    <property type="entry name" value="CULLIN_2"/>
    <property type="match status" value="1"/>
</dbReference>
<evidence type="ECO:0000256" key="1">
    <source>
        <dbReference type="PROSITE-ProRule" id="PRU00330"/>
    </source>
</evidence>
<dbReference type="GO" id="GO:0070979">
    <property type="term" value="P:protein K11-linked ubiquitination"/>
    <property type="evidence" value="ECO:0007669"/>
    <property type="project" value="TreeGrafter"/>
</dbReference>
<dbReference type="InterPro" id="IPR016158">
    <property type="entry name" value="Cullin_homology"/>
</dbReference>
<accession>A0A8K0JNC0</accession>
<dbReference type="EMBL" id="JABELV010000114">
    <property type="protein sequence ID" value="KAG7530571.1"/>
    <property type="molecule type" value="Genomic_DNA"/>
</dbReference>
<dbReference type="Pfam" id="PF25773">
    <property type="entry name" value="TPR_ANAPC2"/>
    <property type="match status" value="1"/>
</dbReference>
<dbReference type="GO" id="GO:0007091">
    <property type="term" value="P:metaphase/anaphase transition of mitotic cell cycle"/>
    <property type="evidence" value="ECO:0007669"/>
    <property type="project" value="TreeGrafter"/>
</dbReference>
<keyword evidence="4" id="KW-1185">Reference proteome</keyword>
<comment type="caution">
    <text evidence="3">The sequence shown here is derived from an EMBL/GenBank/DDBJ whole genome shotgun (WGS) entry which is preliminary data.</text>
</comment>
<name>A0A8K0JNC0_9TREE</name>
<proteinExistence type="inferred from homology"/>
<dbReference type="Gene3D" id="3.30.230.130">
    <property type="entry name" value="Cullin, Chain C, Domain 2"/>
    <property type="match status" value="1"/>
</dbReference>
<dbReference type="PANTHER" id="PTHR45957">
    <property type="entry name" value="ANAPHASE-PROMOTING COMPLEX SUBUNIT 2"/>
    <property type="match status" value="1"/>
</dbReference>
<dbReference type="SUPFAM" id="SSF75632">
    <property type="entry name" value="Cullin homology domain"/>
    <property type="match status" value="1"/>
</dbReference>
<dbReference type="AlphaFoldDB" id="A0A8K0JNC0"/>
<dbReference type="Proteomes" id="UP000812966">
    <property type="component" value="Unassembled WGS sequence"/>
</dbReference>
<dbReference type="InterPro" id="IPR044554">
    <property type="entry name" value="ANAPC2"/>
</dbReference>
<feature type="domain" description="Cullin family profile" evidence="2">
    <location>
        <begin position="468"/>
        <end position="684"/>
    </location>
</feature>
<reference evidence="3" key="1">
    <citation type="submission" date="2020-04" db="EMBL/GenBank/DDBJ databases">
        <title>Analysis of mating type loci in Filobasidium floriforme.</title>
        <authorList>
            <person name="Nowrousian M."/>
        </authorList>
    </citation>
    <scope>NUCLEOTIDE SEQUENCE</scope>
    <source>
        <strain evidence="3">CBS 6242</strain>
    </source>
</reference>
<dbReference type="GO" id="GO:0005680">
    <property type="term" value="C:anaphase-promoting complex"/>
    <property type="evidence" value="ECO:0007669"/>
    <property type="project" value="TreeGrafter"/>
</dbReference>
<dbReference type="PANTHER" id="PTHR45957:SF1">
    <property type="entry name" value="ANAPHASE-PROMOTING COMPLEX SUBUNIT 2"/>
    <property type="match status" value="1"/>
</dbReference>
<dbReference type="SMART" id="SM00182">
    <property type="entry name" value="CULLIN"/>
    <property type="match status" value="1"/>
</dbReference>
<dbReference type="Pfam" id="PF26557">
    <property type="entry name" value="Cullin_AB"/>
    <property type="match status" value="1"/>
</dbReference>
<dbReference type="GO" id="GO:0006511">
    <property type="term" value="P:ubiquitin-dependent protein catabolic process"/>
    <property type="evidence" value="ECO:0007669"/>
    <property type="project" value="InterPro"/>
</dbReference>
<dbReference type="GO" id="GO:0031625">
    <property type="term" value="F:ubiquitin protein ligase binding"/>
    <property type="evidence" value="ECO:0007669"/>
    <property type="project" value="InterPro"/>
</dbReference>
<comment type="similarity">
    <text evidence="1">Belongs to the cullin family.</text>
</comment>
<dbReference type="InterPro" id="IPR036317">
    <property type="entry name" value="Cullin_homology_sf"/>
</dbReference>
<evidence type="ECO:0000259" key="2">
    <source>
        <dbReference type="PROSITE" id="PS50069"/>
    </source>
</evidence>
<dbReference type="InterPro" id="IPR059120">
    <property type="entry name" value="Cullin-like_AB"/>
</dbReference>
<gene>
    <name evidence="3" type="ORF">FFLO_04934</name>
</gene>
<evidence type="ECO:0000313" key="3">
    <source>
        <dbReference type="EMBL" id="KAG7530571.1"/>
    </source>
</evidence>
<evidence type="ECO:0000313" key="4">
    <source>
        <dbReference type="Proteomes" id="UP000812966"/>
    </source>
</evidence>
<dbReference type="InterPro" id="IPR057975">
    <property type="entry name" value="TPR_ANAPC2"/>
</dbReference>
<protein>
    <recommendedName>
        <fullName evidence="2">Cullin family profile domain-containing protein</fullName>
    </recommendedName>
</protein>
<sequence>MMPIATGLSLAALYDEQEEAAPVELASSSSRPRWTLAHDYEKVTPSELKWELVLGRAWNEVAAHLSPRNININTVKPATQSQTASLAHIMKSSYDAPRLLVSNFLDEMSASFSWIEADIKRCMQHLEVAHLSRGSNVRLTEVMNALFDKLYRWEKEWGAGMKWIDGFYKTPIAPSKSYCQTLFRNHYQALLFDILPSEAFHHHLKNYFRSTLPPLRPLHHPSNRAYEFELPNRYLYRIGILPKYASMLADVAYEQLGRVVRGDWDEPVRTQDGVDSMDEDQGEEEGREWKRRMLRDLQVVVRRDILGWFFGYIEAGGSKDEHRKHNIETRIKHRLQMELYEYRCQQMFDIIVNFPASLPALADMQDCDALTPPLKRTKLAPVLKESINQRLLHPGAETKDIIRGYILIIKALRVVDPSGVLLHSISEPIKAYLKSRSDAVASIVSMLVETDELADESDQIRGIREINVRHELAEEWIDQKWDPEPIDAAPEFRAKNPNDILSILVGMYDSRDVIVTEIQMWLARQLLNVKNYDYDEHFAKVETLKKRFGDTTLQVCEVMLKDMTDSKRLNAQVQRVQQNQLEPIILSHHYWPSVAGKRLRLPRALRRMQKQYSTAFKKVKQDKHMKFFNMLGSVSLTIELGDRSVTCNATPLQAAILDAVSKKGRCTWQQISDWTGMDDEKVIKHALNHWINHGILHSSNDGLYSASDKPEVVPEDPSSLLFDTAEAVVLETPLETRADMETHRWTVFPGLLAGGASFNTFILHRLLSRDPTYENSRESLERFLGVTARTGLIETTTNGWRLPNVST</sequence>
<organism evidence="3 4">
    <name type="scientific">Filobasidium floriforme</name>
    <dbReference type="NCBI Taxonomy" id="5210"/>
    <lineage>
        <taxon>Eukaryota</taxon>
        <taxon>Fungi</taxon>
        <taxon>Dikarya</taxon>
        <taxon>Basidiomycota</taxon>
        <taxon>Agaricomycotina</taxon>
        <taxon>Tremellomycetes</taxon>
        <taxon>Filobasidiales</taxon>
        <taxon>Filobasidiaceae</taxon>
        <taxon>Filobasidium</taxon>
    </lineage>
</organism>
<dbReference type="Gene3D" id="1.20.1310.10">
    <property type="entry name" value="Cullin Repeats"/>
    <property type="match status" value="1"/>
</dbReference>